<dbReference type="PANTHER" id="PTHR11699">
    <property type="entry name" value="ALDEHYDE DEHYDROGENASE-RELATED"/>
    <property type="match status" value="1"/>
</dbReference>
<dbReference type="GO" id="GO:0016620">
    <property type="term" value="F:oxidoreductase activity, acting on the aldehyde or oxo group of donors, NAD or NADP as acceptor"/>
    <property type="evidence" value="ECO:0007669"/>
    <property type="project" value="InterPro"/>
</dbReference>
<comment type="caution">
    <text evidence="6">The sequence shown here is derived from an EMBL/GenBank/DDBJ whole genome shotgun (WGS) entry which is preliminary data.</text>
</comment>
<gene>
    <name evidence="6" type="ORF">N802_10960</name>
</gene>
<dbReference type="STRING" id="1385520.N802_10960"/>
<proteinExistence type="inferred from homology"/>
<feature type="region of interest" description="Disordered" evidence="4">
    <location>
        <begin position="19"/>
        <end position="45"/>
    </location>
</feature>
<evidence type="ECO:0000259" key="5">
    <source>
        <dbReference type="Pfam" id="PF00171"/>
    </source>
</evidence>
<dbReference type="InterPro" id="IPR015590">
    <property type="entry name" value="Aldehyde_DH_dom"/>
</dbReference>
<feature type="domain" description="Aldehyde dehydrogenase" evidence="5">
    <location>
        <begin position="43"/>
        <end position="493"/>
    </location>
</feature>
<dbReference type="PROSITE" id="PS00687">
    <property type="entry name" value="ALDEHYDE_DEHYDR_GLU"/>
    <property type="match status" value="1"/>
</dbReference>
<dbReference type="EMBL" id="AVPJ01000008">
    <property type="protein sequence ID" value="KGN32109.1"/>
    <property type="molecule type" value="Genomic_DNA"/>
</dbReference>
<evidence type="ECO:0000313" key="6">
    <source>
        <dbReference type="EMBL" id="KGN32109.1"/>
    </source>
</evidence>
<organism evidence="6 7">
    <name type="scientific">Knoellia sinensis KCTC 19936</name>
    <dbReference type="NCBI Taxonomy" id="1385520"/>
    <lineage>
        <taxon>Bacteria</taxon>
        <taxon>Bacillati</taxon>
        <taxon>Actinomycetota</taxon>
        <taxon>Actinomycetes</taxon>
        <taxon>Micrococcales</taxon>
        <taxon>Intrasporangiaceae</taxon>
        <taxon>Knoellia</taxon>
    </lineage>
</organism>
<keyword evidence="7" id="KW-1185">Reference proteome</keyword>
<keyword evidence="1 3" id="KW-0560">Oxidoreductase</keyword>
<dbReference type="OrthoDB" id="6882680at2"/>
<dbReference type="CDD" id="cd07099">
    <property type="entry name" value="ALDH_DDALDH"/>
    <property type="match status" value="1"/>
</dbReference>
<evidence type="ECO:0000313" key="7">
    <source>
        <dbReference type="Proteomes" id="UP000030002"/>
    </source>
</evidence>
<name>A0A0A0J5S2_9MICO</name>
<protein>
    <submittedName>
        <fullName evidence="6">Aldehyde dehydrogenase</fullName>
    </submittedName>
</protein>
<dbReference type="AlphaFoldDB" id="A0A0A0J5S2"/>
<sequence>MTGITGLANGVEVSAANAAGASPLEGGPAPDRQGDTVGSSPNSVLNSLNPADGAVVATLDADDVSSVRAKVARGRQTQPWWAGQEPSARAAALGAWRRHIWARHAELADLIHAENGKPIDDAIIEIALTVEHLQWAETHAKKALASRKLNPGALFANHSARVEYVPLGVVGVISPWNYPLYAPNSGVSAALVAGNTVVLKPSEYTPAVARWYVDAFARANPQLPPGILQIVVGDGAIGAEVTRAGVDKIVFTGSTATGRRIMAQAAETLTPVLLECGGKDPVIVAADADPAAAARAVAWGAFTNGGQTCVGVERVYVLREVRDRFIDALLHELKGIRPGAGRGAAYGAMTMPSQVDVVRRHVEAAGAAGGTFLVGGPESVGERFIEPIVVLDADEDSACVREETFGPMVTIKTVDTLDEAVALANDSDYALSASVFSRRSGDAIAARLRAGQVSINTVIAFAGMGSAPMGGVGGSGFGRVHGVDGLHEFVRPRSTVKQDFGVPGFDLITLRRASHVLPLMKRVLAKRHS</sequence>
<evidence type="ECO:0000256" key="1">
    <source>
        <dbReference type="ARBA" id="ARBA00023002"/>
    </source>
</evidence>
<dbReference type="Proteomes" id="UP000030002">
    <property type="component" value="Unassembled WGS sequence"/>
</dbReference>
<dbReference type="PROSITE" id="PS00070">
    <property type="entry name" value="ALDEHYDE_DEHYDR_CYS"/>
    <property type="match status" value="1"/>
</dbReference>
<evidence type="ECO:0000256" key="4">
    <source>
        <dbReference type="SAM" id="MobiDB-lite"/>
    </source>
</evidence>
<dbReference type="InterPro" id="IPR016163">
    <property type="entry name" value="Ald_DH_C"/>
</dbReference>
<dbReference type="eggNOG" id="COG1012">
    <property type="taxonomic scope" value="Bacteria"/>
</dbReference>
<dbReference type="InterPro" id="IPR029510">
    <property type="entry name" value="Ald_DH_CS_GLU"/>
</dbReference>
<feature type="active site" evidence="2">
    <location>
        <position position="275"/>
    </location>
</feature>
<reference evidence="6 7" key="1">
    <citation type="submission" date="2013-08" db="EMBL/GenBank/DDBJ databases">
        <title>The genome sequence of Knoellia sinensis.</title>
        <authorList>
            <person name="Zhu W."/>
            <person name="Wang G."/>
        </authorList>
    </citation>
    <scope>NUCLEOTIDE SEQUENCE [LARGE SCALE GENOMIC DNA]</scope>
    <source>
        <strain evidence="6 7">KCTC 19936</strain>
    </source>
</reference>
<dbReference type="Gene3D" id="3.40.309.10">
    <property type="entry name" value="Aldehyde Dehydrogenase, Chain A, domain 2"/>
    <property type="match status" value="1"/>
</dbReference>
<dbReference type="InterPro" id="IPR016162">
    <property type="entry name" value="Ald_DH_N"/>
</dbReference>
<evidence type="ECO:0000256" key="2">
    <source>
        <dbReference type="PROSITE-ProRule" id="PRU10007"/>
    </source>
</evidence>
<dbReference type="InterPro" id="IPR016160">
    <property type="entry name" value="Ald_DH_CS_CYS"/>
</dbReference>
<dbReference type="Pfam" id="PF00171">
    <property type="entry name" value="Aldedh"/>
    <property type="match status" value="1"/>
</dbReference>
<dbReference type="RefSeq" id="WP_084072163.1">
    <property type="nucleotide sequence ID" value="NZ_AVPJ01000008.1"/>
</dbReference>
<accession>A0A0A0J5S2</accession>
<evidence type="ECO:0000256" key="3">
    <source>
        <dbReference type="RuleBase" id="RU003345"/>
    </source>
</evidence>
<comment type="similarity">
    <text evidence="3">Belongs to the aldehyde dehydrogenase family.</text>
</comment>
<dbReference type="InterPro" id="IPR016161">
    <property type="entry name" value="Ald_DH/histidinol_DH"/>
</dbReference>
<dbReference type="SUPFAM" id="SSF53720">
    <property type="entry name" value="ALDH-like"/>
    <property type="match status" value="1"/>
</dbReference>
<dbReference type="Gene3D" id="3.40.605.10">
    <property type="entry name" value="Aldehyde Dehydrogenase, Chain A, domain 1"/>
    <property type="match status" value="1"/>
</dbReference>